<dbReference type="PANTHER" id="PTHR11207:SF32">
    <property type="entry name" value="LARGE RIBOSOMAL SUBUNIT PROTEIN ML44"/>
    <property type="match status" value="1"/>
</dbReference>
<comment type="similarity">
    <text evidence="6">Belongs to the ribonuclease III family. Mitochondrion-specific ribosomal protein mL44 subfamily.</text>
</comment>
<keyword evidence="3" id="KW-0689">Ribosomal protein</keyword>
<dbReference type="PROSITE" id="PS50137">
    <property type="entry name" value="DS_RBD"/>
    <property type="match status" value="1"/>
</dbReference>
<dbReference type="InterPro" id="IPR000999">
    <property type="entry name" value="RNase_III_dom"/>
</dbReference>
<dbReference type="InterPro" id="IPR014720">
    <property type="entry name" value="dsRBD_dom"/>
</dbReference>
<protein>
    <recommendedName>
        <fullName evidence="7">Large ribosomal subunit protein mL44</fullName>
    </recommendedName>
</protein>
<dbReference type="InterPro" id="IPR036389">
    <property type="entry name" value="RNase_III_sf"/>
</dbReference>
<dbReference type="Gene3D" id="1.10.1520.10">
    <property type="entry name" value="Ribonuclease III domain"/>
    <property type="match status" value="1"/>
</dbReference>
<dbReference type="Proteomes" id="UP001306508">
    <property type="component" value="Unassembled WGS sequence"/>
</dbReference>
<reference evidence="12" key="1">
    <citation type="submission" date="2023-07" db="EMBL/GenBank/DDBJ databases">
        <title>A draft genome of Kazachstania heterogenica Y-27499.</title>
        <authorList>
            <person name="Donic C."/>
            <person name="Kralova J.S."/>
            <person name="Fidel L."/>
            <person name="Ben-Dor S."/>
            <person name="Jung S."/>
        </authorList>
    </citation>
    <scope>NUCLEOTIDE SEQUENCE [LARGE SCALE GENOMIC DNA]</scope>
    <source>
        <strain evidence="12">Y27499</strain>
    </source>
</reference>
<dbReference type="Gene3D" id="3.30.160.20">
    <property type="match status" value="1"/>
</dbReference>
<evidence type="ECO:0000256" key="3">
    <source>
        <dbReference type="ARBA" id="ARBA00022980"/>
    </source>
</evidence>
<evidence type="ECO:0000259" key="9">
    <source>
        <dbReference type="PROSITE" id="PS50137"/>
    </source>
</evidence>
<dbReference type="GO" id="GO:0005739">
    <property type="term" value="C:mitochondrion"/>
    <property type="evidence" value="ECO:0007669"/>
    <property type="project" value="TreeGrafter"/>
</dbReference>
<evidence type="ECO:0000256" key="4">
    <source>
        <dbReference type="ARBA" id="ARBA00023128"/>
    </source>
</evidence>
<evidence type="ECO:0000313" key="11">
    <source>
        <dbReference type="EMBL" id="KAK5782115.1"/>
    </source>
</evidence>
<dbReference type="GO" id="GO:0004525">
    <property type="term" value="F:ribonuclease III activity"/>
    <property type="evidence" value="ECO:0007669"/>
    <property type="project" value="InterPro"/>
</dbReference>
<evidence type="ECO:0000256" key="5">
    <source>
        <dbReference type="ARBA" id="ARBA00023274"/>
    </source>
</evidence>
<dbReference type="GO" id="GO:0003725">
    <property type="term" value="F:double-stranded RNA binding"/>
    <property type="evidence" value="ECO:0007669"/>
    <property type="project" value="InterPro"/>
</dbReference>
<dbReference type="AlphaFoldDB" id="A0AAN8A9U9"/>
<feature type="domain" description="RNase III" evidence="10">
    <location>
        <begin position="99"/>
        <end position="204"/>
    </location>
</feature>
<keyword evidence="4" id="KW-0496">Mitochondrion</keyword>
<evidence type="ECO:0000313" key="12">
    <source>
        <dbReference type="Proteomes" id="UP001306508"/>
    </source>
</evidence>
<dbReference type="SMART" id="SM00535">
    <property type="entry name" value="RIBOc"/>
    <property type="match status" value="1"/>
</dbReference>
<comment type="subcellular location">
    <subcellularLocation>
        <location evidence="1">Mitochondrion</location>
    </subcellularLocation>
</comment>
<proteinExistence type="inferred from homology"/>
<sequence>MRLVRIFPLPHLQLLRITIPRSNVNSYKKLLLIQNKISHYSTETIDTNFTNSKDIDSINSSVKEFSKSSQLLEYKNYYQNLQQTLRDMPEDVCNQSSALVTLHSRLNLPKEFSTSLLSRCLTCRSSNIPSILPSTDTKLNETYYSKQQRDNYGLNIFGKNLLTFETVKYLLQKYPRLPTPVLNVAINAYISDEVLASIVKSWGVETENLSIMERFLRNEPVNVTLGKLRYFNNLKKVSDGIESISKLNFSETAAYALVIRSIIATLWTFDPKLSTKFINGHILHGRKLDITRLFEFEQPTRELARLCEREKLERPVSRLLAESGRLSRSPVFIVGVFSGEEKIGEGFGASLKEAKAKAASDALMKWYCYQPTNDPSQSVVIDPGTIIV</sequence>
<feature type="domain" description="DRBM" evidence="9">
    <location>
        <begin position="298"/>
        <end position="368"/>
    </location>
</feature>
<dbReference type="InterPro" id="IPR044444">
    <property type="entry name" value="Ribosomal_mL44_DSRM_metazoa"/>
</dbReference>
<evidence type="ECO:0000256" key="7">
    <source>
        <dbReference type="ARBA" id="ARBA00035187"/>
    </source>
</evidence>
<comment type="caution">
    <text evidence="11">The sequence shown here is derived from an EMBL/GenBank/DDBJ whole genome shotgun (WGS) entry which is preliminary data.</text>
</comment>
<dbReference type="PROSITE" id="PS50142">
    <property type="entry name" value="RNASE_3_2"/>
    <property type="match status" value="1"/>
</dbReference>
<evidence type="ECO:0000256" key="1">
    <source>
        <dbReference type="ARBA" id="ARBA00004173"/>
    </source>
</evidence>
<dbReference type="EMBL" id="JAWIZZ010000015">
    <property type="protein sequence ID" value="KAK5782115.1"/>
    <property type="molecule type" value="Genomic_DNA"/>
</dbReference>
<evidence type="ECO:0000256" key="8">
    <source>
        <dbReference type="PROSITE-ProRule" id="PRU00266"/>
    </source>
</evidence>
<dbReference type="GO" id="GO:0003735">
    <property type="term" value="F:structural constituent of ribosome"/>
    <property type="evidence" value="ECO:0007669"/>
    <property type="project" value="TreeGrafter"/>
</dbReference>
<evidence type="ECO:0000256" key="2">
    <source>
        <dbReference type="ARBA" id="ARBA00022884"/>
    </source>
</evidence>
<dbReference type="InterPro" id="IPR044443">
    <property type="entry name" value="Ribosomal_mL44_DSRM_fung"/>
</dbReference>
<keyword evidence="5" id="KW-0687">Ribonucleoprotein</keyword>
<organism evidence="11 12">
    <name type="scientific">Arxiozyma heterogenica</name>
    <dbReference type="NCBI Taxonomy" id="278026"/>
    <lineage>
        <taxon>Eukaryota</taxon>
        <taxon>Fungi</taxon>
        <taxon>Dikarya</taxon>
        <taxon>Ascomycota</taxon>
        <taxon>Saccharomycotina</taxon>
        <taxon>Saccharomycetes</taxon>
        <taxon>Saccharomycetales</taxon>
        <taxon>Saccharomycetaceae</taxon>
        <taxon>Arxiozyma</taxon>
    </lineage>
</organism>
<dbReference type="GO" id="GO:0006396">
    <property type="term" value="P:RNA processing"/>
    <property type="evidence" value="ECO:0007669"/>
    <property type="project" value="InterPro"/>
</dbReference>
<dbReference type="SUPFAM" id="SSF54768">
    <property type="entry name" value="dsRNA-binding domain-like"/>
    <property type="match status" value="1"/>
</dbReference>
<dbReference type="SMART" id="SM00358">
    <property type="entry name" value="DSRM"/>
    <property type="match status" value="1"/>
</dbReference>
<name>A0AAN8A9U9_9SACH</name>
<evidence type="ECO:0000259" key="10">
    <source>
        <dbReference type="PROSITE" id="PS50142"/>
    </source>
</evidence>
<dbReference type="PANTHER" id="PTHR11207">
    <property type="entry name" value="RIBONUCLEASE III"/>
    <property type="match status" value="1"/>
</dbReference>
<keyword evidence="2 8" id="KW-0694">RNA-binding</keyword>
<gene>
    <name evidence="11" type="ORF">RI543_000437</name>
</gene>
<keyword evidence="12" id="KW-1185">Reference proteome</keyword>
<accession>A0AAN8A9U9</accession>
<dbReference type="CDD" id="cd19873">
    <property type="entry name" value="DSRM_MRPL3_like"/>
    <property type="match status" value="1"/>
</dbReference>
<dbReference type="SUPFAM" id="SSF69065">
    <property type="entry name" value="RNase III domain-like"/>
    <property type="match status" value="1"/>
</dbReference>
<dbReference type="Pfam" id="PF22892">
    <property type="entry name" value="DSRM_MRPL44"/>
    <property type="match status" value="1"/>
</dbReference>
<evidence type="ECO:0000256" key="6">
    <source>
        <dbReference type="ARBA" id="ARBA00024034"/>
    </source>
</evidence>